<gene>
    <name evidence="1" type="ORF">H0235_004361</name>
</gene>
<organism evidence="1 2">
    <name type="scientific">Vespula pensylvanica</name>
    <name type="common">Western yellow jacket</name>
    <name type="synonym">Wasp</name>
    <dbReference type="NCBI Taxonomy" id="30213"/>
    <lineage>
        <taxon>Eukaryota</taxon>
        <taxon>Metazoa</taxon>
        <taxon>Ecdysozoa</taxon>
        <taxon>Arthropoda</taxon>
        <taxon>Hexapoda</taxon>
        <taxon>Insecta</taxon>
        <taxon>Pterygota</taxon>
        <taxon>Neoptera</taxon>
        <taxon>Endopterygota</taxon>
        <taxon>Hymenoptera</taxon>
        <taxon>Apocrita</taxon>
        <taxon>Aculeata</taxon>
        <taxon>Vespoidea</taxon>
        <taxon>Vespidae</taxon>
        <taxon>Vespinae</taxon>
        <taxon>Vespula</taxon>
    </lineage>
</organism>
<reference evidence="1" key="1">
    <citation type="journal article" date="2020" name="G3 (Bethesda)">
        <title>High-Quality Assemblies for Three Invasive Social Wasps from the &lt;i&gt;Vespula&lt;/i&gt; Genus.</title>
        <authorList>
            <person name="Harrop T.W.R."/>
            <person name="Guhlin J."/>
            <person name="McLaughlin G.M."/>
            <person name="Permina E."/>
            <person name="Stockwell P."/>
            <person name="Gilligan J."/>
            <person name="Le Lec M.F."/>
            <person name="Gruber M.A.M."/>
            <person name="Quinn O."/>
            <person name="Lovegrove M."/>
            <person name="Duncan E.J."/>
            <person name="Remnant E.J."/>
            <person name="Van Eeckhoven J."/>
            <person name="Graham B."/>
            <person name="Knapp R.A."/>
            <person name="Langford K.W."/>
            <person name="Kronenberg Z."/>
            <person name="Press M.O."/>
            <person name="Eacker S.M."/>
            <person name="Wilson-Rankin E.E."/>
            <person name="Purcell J."/>
            <person name="Lester P.J."/>
            <person name="Dearden P.K."/>
        </authorList>
    </citation>
    <scope>NUCLEOTIDE SEQUENCE</scope>
    <source>
        <strain evidence="1">Volc-1</strain>
    </source>
</reference>
<evidence type="ECO:0000313" key="2">
    <source>
        <dbReference type="Proteomes" id="UP000600918"/>
    </source>
</evidence>
<keyword evidence="2" id="KW-1185">Reference proteome</keyword>
<evidence type="ECO:0000313" key="1">
    <source>
        <dbReference type="EMBL" id="KAF7431437.1"/>
    </source>
</evidence>
<sequence length="108" mass="12381">MSSDRTNLGQSKSIVEMETCSANVAKSKVIVMQPPTVIRYQALSKTHNLSIREAINIIPDDQYDGYNISLSIFMRAYKWARELIPDDIEETITKLIITRLRPSEHSRK</sequence>
<dbReference type="EMBL" id="JACSDY010000003">
    <property type="protein sequence ID" value="KAF7431437.1"/>
    <property type="molecule type" value="Genomic_DNA"/>
</dbReference>
<dbReference type="Proteomes" id="UP000600918">
    <property type="component" value="Unassembled WGS sequence"/>
</dbReference>
<comment type="caution">
    <text evidence="1">The sequence shown here is derived from an EMBL/GenBank/DDBJ whole genome shotgun (WGS) entry which is preliminary data.</text>
</comment>
<protein>
    <submittedName>
        <fullName evidence="1">Uncharacterized protein</fullName>
    </submittedName>
</protein>
<accession>A0A834P7C6</accession>
<dbReference type="AlphaFoldDB" id="A0A834P7C6"/>
<proteinExistence type="predicted"/>
<name>A0A834P7C6_VESPE</name>